<gene>
    <name evidence="1" type="ORF">H0235_010551</name>
</gene>
<evidence type="ECO:0000313" key="2">
    <source>
        <dbReference type="Proteomes" id="UP000600918"/>
    </source>
</evidence>
<proteinExistence type="predicted"/>
<evidence type="ECO:0000313" key="1">
    <source>
        <dbReference type="EMBL" id="KAF7420254.1"/>
    </source>
</evidence>
<name>A0A834NXY8_VESPE</name>
<reference evidence="1" key="1">
    <citation type="journal article" date="2020" name="G3 (Bethesda)">
        <title>High-Quality Assemblies for Three Invasive Social Wasps from the &lt;i&gt;Vespula&lt;/i&gt; Genus.</title>
        <authorList>
            <person name="Harrop T.W.R."/>
            <person name="Guhlin J."/>
            <person name="McLaughlin G.M."/>
            <person name="Permina E."/>
            <person name="Stockwell P."/>
            <person name="Gilligan J."/>
            <person name="Le Lec M.F."/>
            <person name="Gruber M.A.M."/>
            <person name="Quinn O."/>
            <person name="Lovegrove M."/>
            <person name="Duncan E.J."/>
            <person name="Remnant E.J."/>
            <person name="Van Eeckhoven J."/>
            <person name="Graham B."/>
            <person name="Knapp R.A."/>
            <person name="Langford K.W."/>
            <person name="Kronenberg Z."/>
            <person name="Press M.O."/>
            <person name="Eacker S.M."/>
            <person name="Wilson-Rankin E.E."/>
            <person name="Purcell J."/>
            <person name="Lester P.J."/>
            <person name="Dearden P.K."/>
        </authorList>
    </citation>
    <scope>NUCLEOTIDE SEQUENCE</scope>
    <source>
        <strain evidence="1">Volc-1</strain>
    </source>
</reference>
<protein>
    <submittedName>
        <fullName evidence="1">Uncharacterized protein</fullName>
    </submittedName>
</protein>
<dbReference type="Proteomes" id="UP000600918">
    <property type="component" value="Unassembled WGS sequence"/>
</dbReference>
<dbReference type="EMBL" id="JACSDY010000009">
    <property type="protein sequence ID" value="KAF7420254.1"/>
    <property type="molecule type" value="Genomic_DNA"/>
</dbReference>
<keyword evidence="2" id="KW-1185">Reference proteome</keyword>
<organism evidence="1 2">
    <name type="scientific">Vespula pensylvanica</name>
    <name type="common">Western yellow jacket</name>
    <name type="synonym">Wasp</name>
    <dbReference type="NCBI Taxonomy" id="30213"/>
    <lineage>
        <taxon>Eukaryota</taxon>
        <taxon>Metazoa</taxon>
        <taxon>Ecdysozoa</taxon>
        <taxon>Arthropoda</taxon>
        <taxon>Hexapoda</taxon>
        <taxon>Insecta</taxon>
        <taxon>Pterygota</taxon>
        <taxon>Neoptera</taxon>
        <taxon>Endopterygota</taxon>
        <taxon>Hymenoptera</taxon>
        <taxon>Apocrita</taxon>
        <taxon>Aculeata</taxon>
        <taxon>Vespoidea</taxon>
        <taxon>Vespidae</taxon>
        <taxon>Vespinae</taxon>
        <taxon>Vespula</taxon>
    </lineage>
</organism>
<sequence>MSSSVSAPMAVESRSGNELAVLPRGRIENGELLLDTSSNVAAVSSSRDGRLLIYGSRSHCQGTSHLFSVLRAKEFSKDLDRTEYNLEFYPAEGQRVGNTFLSTERRKTDLGSRL</sequence>
<comment type="caution">
    <text evidence="1">The sequence shown here is derived from an EMBL/GenBank/DDBJ whole genome shotgun (WGS) entry which is preliminary data.</text>
</comment>
<accession>A0A834NXY8</accession>
<dbReference type="AlphaFoldDB" id="A0A834NXY8"/>